<feature type="compositionally biased region" description="Polar residues" evidence="2">
    <location>
        <begin position="234"/>
        <end position="248"/>
    </location>
</feature>
<name>A0A2S4L853_9HYPO</name>
<accession>A0A2S4L853</accession>
<feature type="compositionally biased region" description="Polar residues" evidence="2">
    <location>
        <begin position="470"/>
        <end position="494"/>
    </location>
</feature>
<evidence type="ECO:0000256" key="1">
    <source>
        <dbReference type="PROSITE-ProRule" id="PRU00723"/>
    </source>
</evidence>
<gene>
    <name evidence="4" type="ORF">TPAR_01178</name>
</gene>
<feature type="compositionally biased region" description="Polar residues" evidence="2">
    <location>
        <begin position="113"/>
        <end position="126"/>
    </location>
</feature>
<feature type="compositionally biased region" description="Polar residues" evidence="2">
    <location>
        <begin position="202"/>
        <end position="216"/>
    </location>
</feature>
<dbReference type="GO" id="GO:0008270">
    <property type="term" value="F:zinc ion binding"/>
    <property type="evidence" value="ECO:0007669"/>
    <property type="project" value="UniProtKB-KW"/>
</dbReference>
<feature type="region of interest" description="Disordered" evidence="2">
    <location>
        <begin position="192"/>
        <end position="218"/>
    </location>
</feature>
<sequence>MSQSGYGCDAPEGYHTQPPYSNLQYPSRTLPSHSANEPANLSGQRHGDVAQQSYEYNRNMIPGLGLGFSPRGTGQQDPWARPQPGSGYSAPQPPQTGGQGSNQVALKAGDSGKPNTMTASGGASNDGSEEGEVSEGEMEDLYEPRETEDDGRTVEAQTWPFDSAGMDTGDAVMENRETVMAEVSPRFQAASAGAGWHIGHPGQSSTGRERSGSYSPYLSPREIHRVEPAHASAHQDSFGTANNRTPRTTSLNEVFEPPRLVSAQTGVAAPAAVKSVSTARQQARDAILRLWPLNIRYQNYLQEGVDAAILGGLFKDLGLDIPASANMFEDPKPNGSTVAEPPATPKSAVPSRLKAQPTPSEPAAAQPAKPLDKSEERKDRIARLLAAKGSKPGAPTAVTAPTATPAATPTAAAAGPSTSAVKKQSEKSRLLHQKMEALLKAREALTQSRSQHSAPADPDAAKSEIDKLTSSDAAAASLNTNEDLSGSSEFSNQAAGPVDRAGHPSLSSIPGLFLSSAAQPSQVSEPIAQRHRSTPNANDPHAKHFKRPFGQNMESRPFLINVSDDEDDAEMDIDSPGGPASPVNLAEASFQKSGVLRDPVSASTNIMARPVPSPTSVATPPRNSGHNSGGEDLETMNKKIEAMKRKIAEAEARKKAKRSRQVSPTASQQNGSSCDDSAEATSIGHGLIAPILSMVGSRTPANDAPSQSVPASVPPERTSRSERMDQGSGYDRRSRSRAASERLPFLEARRKEQLLRLRSLQSQIVSIEREIEESMAEEERLKRDLVASSSDQDQSPAASHSGPSSVEGPLSVQPAEESAQSDAMDTTSGSLAASAESGNSHGDTTPQALERTHAGAADKAGHPGDNKLLESGLGDASHTTPANRDPERVDEEGLLSTQPQHHESGPIGETADDVITGEAGESAGDELEAGADDYEPPDAESSAVEDRSPSPPHPAPVAEHEAPPQSPSHDEPDASIAGPIAQQISAGHAESSPEPAREVETVPLTQHVSGHLTSEQVGRAGQGSTSQSRFVPYETPLRYFRAYRFHPQFNQSVAGGLRSLTYSNKIDVQKEVCPDELAGQPCPRGSRCEYQHFENMKTPDDQILLQLGEAGNYDDEKKQEYIAGLRQLLTEYRNRKVKDFNTISQGIVEYRARFQGDRSKILPLGGVSI</sequence>
<feature type="compositionally biased region" description="Low complexity" evidence="2">
    <location>
        <begin position="787"/>
        <end position="801"/>
    </location>
</feature>
<feature type="region of interest" description="Disordered" evidence="2">
    <location>
        <begin position="328"/>
        <end position="556"/>
    </location>
</feature>
<feature type="compositionally biased region" description="Acidic residues" evidence="2">
    <location>
        <begin position="127"/>
        <end position="141"/>
    </location>
</feature>
<organism evidence="4 5">
    <name type="scientific">Tolypocladium paradoxum</name>
    <dbReference type="NCBI Taxonomy" id="94208"/>
    <lineage>
        <taxon>Eukaryota</taxon>
        <taxon>Fungi</taxon>
        <taxon>Dikarya</taxon>
        <taxon>Ascomycota</taxon>
        <taxon>Pezizomycotina</taxon>
        <taxon>Sordariomycetes</taxon>
        <taxon>Hypocreomycetidae</taxon>
        <taxon>Hypocreales</taxon>
        <taxon>Ophiocordycipitaceae</taxon>
        <taxon>Tolypocladium</taxon>
    </lineage>
</organism>
<feature type="compositionally biased region" description="Basic and acidic residues" evidence="2">
    <location>
        <begin position="370"/>
        <end position="382"/>
    </location>
</feature>
<feature type="region of interest" description="Disordered" evidence="2">
    <location>
        <begin position="604"/>
        <end position="681"/>
    </location>
</feature>
<feature type="compositionally biased region" description="Acidic residues" evidence="2">
    <location>
        <begin position="923"/>
        <end position="938"/>
    </location>
</feature>
<feature type="compositionally biased region" description="Basic and acidic residues" evidence="2">
    <location>
        <begin position="958"/>
        <end position="972"/>
    </location>
</feature>
<feature type="region of interest" description="Disordered" evidence="2">
    <location>
        <begin position="771"/>
        <end position="975"/>
    </location>
</feature>
<feature type="compositionally biased region" description="Low complexity" evidence="2">
    <location>
        <begin position="704"/>
        <end position="715"/>
    </location>
</feature>
<feature type="region of interest" description="Disordered" evidence="2">
    <location>
        <begin position="229"/>
        <end position="248"/>
    </location>
</feature>
<dbReference type="InterPro" id="IPR000571">
    <property type="entry name" value="Znf_CCCH"/>
</dbReference>
<feature type="compositionally biased region" description="Low complexity" evidence="2">
    <location>
        <begin position="392"/>
        <end position="421"/>
    </location>
</feature>
<keyword evidence="1" id="KW-0863">Zinc-finger</keyword>
<feature type="compositionally biased region" description="Basic and acidic residues" evidence="2">
    <location>
        <begin position="142"/>
        <end position="153"/>
    </location>
</feature>
<dbReference type="STRING" id="94208.A0A2S4L853"/>
<reference evidence="4 5" key="1">
    <citation type="submission" date="2018-01" db="EMBL/GenBank/DDBJ databases">
        <title>Harnessing the power of phylogenomics to disentangle the directionality and signatures of interkingdom host jumping in the parasitic fungal genus Tolypocladium.</title>
        <authorList>
            <person name="Quandt C.A."/>
            <person name="Patterson W."/>
            <person name="Spatafora J.W."/>
        </authorList>
    </citation>
    <scope>NUCLEOTIDE SEQUENCE [LARGE SCALE GENOMIC DNA]</scope>
    <source>
        <strain evidence="4 5">NRBC 100945</strain>
    </source>
</reference>
<feature type="zinc finger region" description="C3H1-type" evidence="1">
    <location>
        <begin position="1067"/>
        <end position="1095"/>
    </location>
</feature>
<evidence type="ECO:0000256" key="2">
    <source>
        <dbReference type="SAM" id="MobiDB-lite"/>
    </source>
</evidence>
<proteinExistence type="predicted"/>
<dbReference type="OrthoDB" id="1922977at2759"/>
<dbReference type="EMBL" id="PKSG01000124">
    <property type="protein sequence ID" value="POR38624.1"/>
    <property type="molecule type" value="Genomic_DNA"/>
</dbReference>
<evidence type="ECO:0000313" key="4">
    <source>
        <dbReference type="EMBL" id="POR38624.1"/>
    </source>
</evidence>
<protein>
    <submittedName>
        <fullName evidence="4">Protein red1</fullName>
    </submittedName>
</protein>
<dbReference type="Proteomes" id="UP000237481">
    <property type="component" value="Unassembled WGS sequence"/>
</dbReference>
<feature type="region of interest" description="Disordered" evidence="2">
    <location>
        <begin position="694"/>
        <end position="748"/>
    </location>
</feature>
<evidence type="ECO:0000259" key="3">
    <source>
        <dbReference type="PROSITE" id="PS50103"/>
    </source>
</evidence>
<keyword evidence="1" id="KW-0862">Zinc</keyword>
<evidence type="ECO:0000313" key="5">
    <source>
        <dbReference type="Proteomes" id="UP000237481"/>
    </source>
</evidence>
<dbReference type="PROSITE" id="PS50103">
    <property type="entry name" value="ZF_C3H1"/>
    <property type="match status" value="1"/>
</dbReference>
<feature type="compositionally biased region" description="Basic and acidic residues" evidence="2">
    <location>
        <begin position="717"/>
        <end position="733"/>
    </location>
</feature>
<feature type="region of interest" description="Disordered" evidence="2">
    <location>
        <begin position="1"/>
        <end position="154"/>
    </location>
</feature>
<feature type="compositionally biased region" description="Polar residues" evidence="2">
    <location>
        <begin position="818"/>
        <end position="847"/>
    </location>
</feature>
<feature type="compositionally biased region" description="Basic and acidic residues" evidence="2">
    <location>
        <begin position="423"/>
        <end position="443"/>
    </location>
</feature>
<feature type="compositionally biased region" description="Polar residues" evidence="2">
    <location>
        <begin position="661"/>
        <end position="675"/>
    </location>
</feature>
<keyword evidence="5" id="KW-1185">Reference proteome</keyword>
<feature type="compositionally biased region" description="Polar residues" evidence="2">
    <location>
        <begin position="18"/>
        <end position="43"/>
    </location>
</feature>
<comment type="caution">
    <text evidence="4">The sequence shown here is derived from an EMBL/GenBank/DDBJ whole genome shotgun (WGS) entry which is preliminary data.</text>
</comment>
<dbReference type="AlphaFoldDB" id="A0A2S4L853"/>
<keyword evidence="1" id="KW-0479">Metal-binding</keyword>
<feature type="compositionally biased region" description="Basic and acidic residues" evidence="2">
    <location>
        <begin position="459"/>
        <end position="469"/>
    </location>
</feature>
<feature type="compositionally biased region" description="Basic and acidic residues" evidence="2">
    <location>
        <begin position="859"/>
        <end position="868"/>
    </location>
</feature>
<feature type="domain" description="C3H1-type" evidence="3">
    <location>
        <begin position="1067"/>
        <end position="1095"/>
    </location>
</feature>
<feature type="compositionally biased region" description="Basic and acidic residues" evidence="2">
    <location>
        <begin position="635"/>
        <end position="653"/>
    </location>
</feature>